<dbReference type="RefSeq" id="WP_105983499.1">
    <property type="nucleotide sequence ID" value="NZ_MQUC01000003.1"/>
</dbReference>
<dbReference type="OrthoDB" id="9809989at2"/>
<keyword evidence="4" id="KW-1185">Reference proteome</keyword>
<reference evidence="3 4" key="1">
    <citation type="submission" date="2016-11" db="EMBL/GenBank/DDBJ databases">
        <title>Trade-off between light-utilization and light-protection in marine flavobacteria.</title>
        <authorList>
            <person name="Kumagai Y."/>
        </authorList>
    </citation>
    <scope>NUCLEOTIDE SEQUENCE [LARGE SCALE GENOMIC DNA]</scope>
    <source>
        <strain evidence="3 4">JCM 17109</strain>
    </source>
</reference>
<dbReference type="InterPro" id="IPR032812">
    <property type="entry name" value="SbsA_Ig"/>
</dbReference>
<proteinExistence type="predicted"/>
<dbReference type="EMBL" id="MQUC01000003">
    <property type="protein sequence ID" value="PRP67799.1"/>
    <property type="molecule type" value="Genomic_DNA"/>
</dbReference>
<evidence type="ECO:0000313" key="3">
    <source>
        <dbReference type="EMBL" id="PRP67799.1"/>
    </source>
</evidence>
<sequence>MRKKYSHYLWTIAIAILLVQCAKRGSPSGGPIDETPPEILRAFPDNYTVNFTNQKIEITFDEYIKLKDLQKQLVISPPLKNRPLIRPQGGVSKKLTIEITDTLLENTTYVLNFGQSIVDNTEGNPYPFFKYVFSTGSYIDSLKLSGSISDALNNKADDFVNVMLYEVDSAYTDSVIYKETPRYVVNTLDSLTTFTMENLKAGTYRLVALKEKSSNLKFDPQGDKIGFISEPITVPTDEIYNIQMYEPIQDKALRRATHVGQSRIQIGYYGELDSLNVEPLDKSLISESRITKLEKTDTLEYWYKPVIEQDSLVLLASYGSFQDTLTARLKENLDVDSLSVQKYGQFKLSSPLQLNANTPIADINPLLMDLIDKDSVPQDFGIRLDSLKNVMTYSFNVQPEQRYNLRLLPGAVTDFYGYTNDTITSVYTTKAASDLGNIPVTLEGGSQFPVIIQIVTEKLDVVASITASKNDTYNFEYLDPNNYYIRVIYDSNNNGRYDPGNWLLNRQPEKVVYYPELIPLQANWDYITTVKLE</sequence>
<protein>
    <recommendedName>
        <fullName evidence="2">SbsA Ig-like domain-containing protein</fullName>
    </recommendedName>
</protein>
<evidence type="ECO:0000259" key="2">
    <source>
        <dbReference type="Pfam" id="PF13205"/>
    </source>
</evidence>
<evidence type="ECO:0000256" key="1">
    <source>
        <dbReference type="ARBA" id="ARBA00022729"/>
    </source>
</evidence>
<accession>A0A2S9WWE3</accession>
<comment type="caution">
    <text evidence="3">The sequence shown here is derived from an EMBL/GenBank/DDBJ whole genome shotgun (WGS) entry which is preliminary data.</text>
</comment>
<evidence type="ECO:0000313" key="4">
    <source>
        <dbReference type="Proteomes" id="UP000239532"/>
    </source>
</evidence>
<feature type="domain" description="SbsA Ig-like" evidence="2">
    <location>
        <begin position="33"/>
        <end position="135"/>
    </location>
</feature>
<dbReference type="Proteomes" id="UP000239532">
    <property type="component" value="Unassembled WGS sequence"/>
</dbReference>
<keyword evidence="1" id="KW-0732">Signal</keyword>
<dbReference type="Pfam" id="PF13205">
    <property type="entry name" value="Big_5"/>
    <property type="match status" value="1"/>
</dbReference>
<organism evidence="3 4">
    <name type="scientific">Nonlabens agnitus</name>
    <dbReference type="NCBI Taxonomy" id="870484"/>
    <lineage>
        <taxon>Bacteria</taxon>
        <taxon>Pseudomonadati</taxon>
        <taxon>Bacteroidota</taxon>
        <taxon>Flavobacteriia</taxon>
        <taxon>Flavobacteriales</taxon>
        <taxon>Flavobacteriaceae</taxon>
        <taxon>Nonlabens</taxon>
    </lineage>
</organism>
<dbReference type="AlphaFoldDB" id="A0A2S9WWE3"/>
<name>A0A2S9WWE3_9FLAO</name>
<gene>
    <name evidence="3" type="ORF">BST86_12195</name>
</gene>